<dbReference type="Pfam" id="PF09369">
    <property type="entry name" value="MZB"/>
    <property type="match status" value="1"/>
</dbReference>
<dbReference type="PROSITE" id="PS51192">
    <property type="entry name" value="HELICASE_ATP_BIND_1"/>
    <property type="match status" value="1"/>
</dbReference>
<proteinExistence type="predicted"/>
<dbReference type="Pfam" id="PF00271">
    <property type="entry name" value="Helicase_C"/>
    <property type="match status" value="1"/>
</dbReference>
<dbReference type="GO" id="GO:0004386">
    <property type="term" value="F:helicase activity"/>
    <property type="evidence" value="ECO:0007669"/>
    <property type="project" value="UniProtKB-KW"/>
</dbReference>
<feature type="domain" description="Helicase ATP-binding" evidence="4">
    <location>
        <begin position="100"/>
        <end position="289"/>
    </location>
</feature>
<dbReference type="Proteomes" id="UP001528850">
    <property type="component" value="Unassembled WGS sequence"/>
</dbReference>
<dbReference type="Gene3D" id="3.40.960.10">
    <property type="entry name" value="VSR Endonuclease"/>
    <property type="match status" value="1"/>
</dbReference>
<keyword evidence="1" id="KW-0547">Nucleotide-binding</keyword>
<dbReference type="SUPFAM" id="SSF52540">
    <property type="entry name" value="P-loop containing nucleoside triphosphate hydrolases"/>
    <property type="match status" value="2"/>
</dbReference>
<keyword evidence="6" id="KW-0347">Helicase</keyword>
<reference evidence="6 7" key="1">
    <citation type="journal article" date="2024" name="Curr. Microbiol.">
        <title>Luteibacter sahnii sp. nov., A Novel Yellow-Colored Xanthomonadin Pigment Producing Probiotic Bacterium from Healthy Rice Seed Microbiome.</title>
        <authorList>
            <person name="Jaiswal G."/>
            <person name="Rana R."/>
            <person name="Nayak P.K."/>
            <person name="Chouhan R."/>
            <person name="Gandhi S.G."/>
            <person name="Patel H.K."/>
            <person name="Patil P.B."/>
        </authorList>
    </citation>
    <scope>NUCLEOTIDE SEQUENCE [LARGE SCALE GENOMIC DNA]</scope>
    <source>
        <strain evidence="6 7">PPL201</strain>
    </source>
</reference>
<comment type="caution">
    <text evidence="6">The sequence shown here is derived from an EMBL/GenBank/DDBJ whole genome shotgun (WGS) entry which is preliminary data.</text>
</comment>
<dbReference type="SUPFAM" id="SSF53474">
    <property type="entry name" value="alpha/beta-Hydrolases"/>
    <property type="match status" value="1"/>
</dbReference>
<dbReference type="SMART" id="SM00490">
    <property type="entry name" value="HELICc"/>
    <property type="match status" value="1"/>
</dbReference>
<dbReference type="InterPro" id="IPR029058">
    <property type="entry name" value="AB_hydrolase_fold"/>
</dbReference>
<evidence type="ECO:0000256" key="1">
    <source>
        <dbReference type="ARBA" id="ARBA00022741"/>
    </source>
</evidence>
<organism evidence="6 7">
    <name type="scientific">Luteibacter sahnii</name>
    <dbReference type="NCBI Taxonomy" id="3021977"/>
    <lineage>
        <taxon>Bacteria</taxon>
        <taxon>Pseudomonadati</taxon>
        <taxon>Pseudomonadota</taxon>
        <taxon>Gammaproteobacteria</taxon>
        <taxon>Lysobacterales</taxon>
        <taxon>Rhodanobacteraceae</taxon>
        <taxon>Luteibacter</taxon>
    </lineage>
</organism>
<dbReference type="Pfam" id="PF04480">
    <property type="entry name" value="DUF559"/>
    <property type="match status" value="1"/>
</dbReference>
<keyword evidence="2" id="KW-0067">ATP-binding</keyword>
<evidence type="ECO:0000313" key="6">
    <source>
        <dbReference type="EMBL" id="MDF4026296.1"/>
    </source>
</evidence>
<dbReference type="InterPro" id="IPR018973">
    <property type="entry name" value="MZB"/>
</dbReference>
<dbReference type="PANTHER" id="PTHR47962">
    <property type="entry name" value="ATP-DEPENDENT HELICASE LHR-RELATED-RELATED"/>
    <property type="match status" value="1"/>
</dbReference>
<evidence type="ECO:0000256" key="2">
    <source>
        <dbReference type="ARBA" id="ARBA00022840"/>
    </source>
</evidence>
<dbReference type="CDD" id="cd17923">
    <property type="entry name" value="DEXHc_Hrq1-like"/>
    <property type="match status" value="1"/>
</dbReference>
<dbReference type="SMART" id="SM00487">
    <property type="entry name" value="DEXDc"/>
    <property type="match status" value="1"/>
</dbReference>
<evidence type="ECO:0000259" key="4">
    <source>
        <dbReference type="PROSITE" id="PS51192"/>
    </source>
</evidence>
<protein>
    <submittedName>
        <fullName evidence="6">DEAD/DEAH box helicase</fullName>
    </submittedName>
</protein>
<keyword evidence="7" id="KW-1185">Reference proteome</keyword>
<dbReference type="PROSITE" id="PS51194">
    <property type="entry name" value="HELICASE_CTER"/>
    <property type="match status" value="1"/>
</dbReference>
<dbReference type="InterPro" id="IPR007569">
    <property type="entry name" value="DUF559"/>
</dbReference>
<dbReference type="InterPro" id="IPR011545">
    <property type="entry name" value="DEAD/DEAH_box_helicase_dom"/>
</dbReference>
<dbReference type="EMBL" id="JARJJS010000004">
    <property type="protein sequence ID" value="MDF4026296.1"/>
    <property type="molecule type" value="Genomic_DNA"/>
</dbReference>
<gene>
    <name evidence="6" type="ORF">P3W24_15085</name>
</gene>
<accession>A0ABT6BDR1</accession>
<evidence type="ECO:0000313" key="7">
    <source>
        <dbReference type="Proteomes" id="UP001528850"/>
    </source>
</evidence>
<dbReference type="InterPro" id="IPR000073">
    <property type="entry name" value="AB_hydrolase_1"/>
</dbReference>
<feature type="region of interest" description="Disordered" evidence="3">
    <location>
        <begin position="1465"/>
        <end position="1486"/>
    </location>
</feature>
<dbReference type="Gene3D" id="3.40.50.300">
    <property type="entry name" value="P-loop containing nucleotide triphosphate hydrolases"/>
    <property type="match status" value="2"/>
</dbReference>
<evidence type="ECO:0000259" key="5">
    <source>
        <dbReference type="PROSITE" id="PS51194"/>
    </source>
</evidence>
<dbReference type="Pfam" id="PF12697">
    <property type="entry name" value="Abhydrolase_6"/>
    <property type="match status" value="1"/>
</dbReference>
<dbReference type="InterPro" id="IPR001650">
    <property type="entry name" value="Helicase_C-like"/>
</dbReference>
<name>A0ABT6BDR1_9GAMM</name>
<dbReference type="Pfam" id="PF00270">
    <property type="entry name" value="DEAD"/>
    <property type="match status" value="1"/>
</dbReference>
<evidence type="ECO:0000256" key="3">
    <source>
        <dbReference type="SAM" id="MobiDB-lite"/>
    </source>
</evidence>
<dbReference type="InterPro" id="IPR027417">
    <property type="entry name" value="P-loop_NTPase"/>
</dbReference>
<keyword evidence="6" id="KW-0378">Hydrolase</keyword>
<dbReference type="InterPro" id="IPR052511">
    <property type="entry name" value="ATP-dep_Helicase"/>
</dbReference>
<dbReference type="Gene3D" id="3.40.50.1820">
    <property type="entry name" value="alpha/beta hydrolase"/>
    <property type="match status" value="1"/>
</dbReference>
<dbReference type="PANTHER" id="PTHR47962:SF5">
    <property type="entry name" value="ATP-DEPENDENT HELICASE LHR-RELATED"/>
    <property type="match status" value="1"/>
</dbReference>
<dbReference type="InterPro" id="IPR014001">
    <property type="entry name" value="Helicase_ATP-bd"/>
</dbReference>
<feature type="domain" description="Helicase C-terminal" evidence="5">
    <location>
        <begin position="894"/>
        <end position="1090"/>
    </location>
</feature>
<sequence>MDVFDFREHLVGEYEQFTRSFTRIRSGDIKAFVDSEYDSQRYWPEPLIQINPNYQSGGTVDELVQAGQLATECSGIFRLGKSASSAGVTLPLYKHQAEAINLALAGESYVLTTGTGSGKSLSYFIPVVDACLKAKKVDPAPRTRAIVIYPMNALANSQLEELKKFLGSNSAAQAVTFGRYTGQESDEERQAMAATPPDILLTNFMMLELLMTRQNDIDKAVMRNAKGLRFLVLDELHTYRGRQGADVALLVRRVREALSDELICIGTSATMASEGTQLERKAVVAKVARRLFGTSIADRNVITETLRRTTPENQTLETVQSKLGAAIRAGVPMDLGFEAMAAHPMSVWVELTLGLTYEDDKLRRARPRTLADASQLLHDASGESVANCQAYLQKFMLRAYAVTDSAGKSLFAFKLHQFIAGGGKVYTTLEAPNHRAITLDGQQFVSGDDDRQRRYYHVHFCRDCGQEYIPVWDTDGPEGRGFDVRNIDERQHDDEQVKFGFLMPDGRGIWEPEALERYPETWLEERADGEWRIKSAQRKFVPQAVEVRPDGVITNDKGLQAWFIPGAFRFCLACGVSHTSSGKDALRLTSLSGEGRSSATTVLTLSALRYLYEQDQQLSAEAKKVLGFSDNRQDAALQAGHFNDFLQVLLTRAALLSAVQKGDDQALSEREVANAVFEALGFHRDDPAVRAEYMQQPEVKGNTRRQVQEAMRGILGYRTYFDLRRGWRYNNPNLEQLGLIRIGYQDIDDLAADSAEWADAPLVLRAATPDERAKVLRELFDFMRQGLCISTRYLDRSELEQLRTQSYANLREPWGFTEDERPVPARWFVISRPREESDRRGRRVQIEDFLVIGSSRSRFGRELRKSSTWGGGNPYYKDINDQTYQDVVSALLKAAESYGLVKREETDVGLTGWQLNGTALLWEAGSGQSQRQAEDNKFFRALYRNIAGLLASPVHQLFDFEAREHTAQVEQDDRLEREARFRYTNKDRDDWRKKNGAELEWLPVLFCSPTMELGVDISSLNTVYMRNVPPTPANYAQRSGRAGRAGQPALVITYCASQSPHDQYYFRDPVRMVHGQVNAPTLDLANLELVKSHMHAIWLAETSKRLGNSVRDLLDMNEPEGLPVAEDVVADLDRADAKRRAHQRGLKVLGMLANELTTQNAPWYSEQWADSVFQRAYREFDSALQRWRDLYRATAQAIELNFKIENNPAASERERREAQQRHNEARKQRDLLLAGDSAFNSDFYTYRYLASQGFLPGYNFPRLPLLAYLPARRGSIGRESFLSRPRFLALSEFGPYSLIYHEGSQYRVTKALLTITGQDQVTEGAKLPTEVARLCPTCGYGHFRSQRDADRCVSCGASLSGAPEVKNLYRIENVSTKRAERITANEEERVRQGYEMQTTLQFAEADGKLQMVTTVIEDEKGPLLEMQYGPAATVWCMNFGWRRRKEKSIQGFMMNPVTGHWVGGVDDGNGASDTEGEAPPDKTPPQRIVPYVEDRRNILIVRPHHSLGELETETLTTLQYALKRGIEAVYQLEESELMAEPLPTRDNRQSILLFEAAEGGAGVLTRLATEPEAMSAVAAKALEVMHFVTPPAVHPWTRKELTEELDHNGKPLCEAGCYRCLLSYYNQPDHKLIDRKDKDAGGLLLDILCRLTNALARRGTQGRDPDQHDAELSRTAGSSLEHDWLEFVAKHGYRKPDRGQYAVPGVKATADFFYDDLNLAVFIDGPHHETQSRQAHDKRINQALDELGYLVVRFSSDVATWPNIFAGNGDLFGRPLQVATSSRQLDDVVEVSLRLNVPYGEDPDAARRTVTKVVCEAAGCLPEDIEFVGEIRQGSILANLMMKLLHAFNLRRAIEAAQPDAGTTTNPLYGATVQCSFGLQDVQEALAQVRNDTLVVFVHGLGGGDTTFGQLPEYLKEAVPAKCTKYIYESRFFAGTDLFSLAKHLGSEVLLKGYASVAFVAHSLGGILVRKMLSEVCGLGLLPAELGDRTRCVALLASPTTGSSLAGLVKHLPVLSANPHMQVLSKSSGALLQTNEAWKKWCATKSGCYICNFVGTDDDVVPLTDAAASPGETFTVPGEGHSSIAKPSSPSHYIVKQLTQLLKEKLH</sequence>